<dbReference type="GeneID" id="8681601"/>
<gene>
    <name evidence="1" type="ordered locus">MCP_1693</name>
</gene>
<organism evidence="1 2">
    <name type="scientific">Methanocella paludicola (strain DSM 17711 / JCM 13418 / NBRC 101707 / SANAE)</name>
    <dbReference type="NCBI Taxonomy" id="304371"/>
    <lineage>
        <taxon>Archaea</taxon>
        <taxon>Methanobacteriati</taxon>
        <taxon>Methanobacteriota</taxon>
        <taxon>Stenosarchaea group</taxon>
        <taxon>Methanomicrobia</taxon>
        <taxon>Methanocellales</taxon>
        <taxon>Methanocellaceae</taxon>
        <taxon>Methanocella</taxon>
    </lineage>
</organism>
<dbReference type="RefSeq" id="WP_012900444.1">
    <property type="nucleotide sequence ID" value="NC_013665.1"/>
</dbReference>
<reference evidence="2" key="3">
    <citation type="journal article" date="2011" name="PLoS ONE">
        <title>Genome sequence of a mesophilic hydrogenotrophic methanogen Methanocella paludicola, the first cultivated representative of the order Methanocellales.</title>
        <authorList>
            <person name="Sakai S."/>
            <person name="Takaki Y."/>
            <person name="Shimamura S."/>
            <person name="Sekine M."/>
            <person name="Tajima T."/>
            <person name="Kosugi H."/>
            <person name="Ichikawa N."/>
            <person name="Tasumi E."/>
            <person name="Hiraki A.T."/>
            <person name="Shimizu A."/>
            <person name="Kato Y."/>
            <person name="Nishiko R."/>
            <person name="Mori K."/>
            <person name="Fujita N."/>
            <person name="Imachi H."/>
            <person name="Takai K."/>
        </authorList>
    </citation>
    <scope>NUCLEOTIDE SEQUENCE [LARGE SCALE GENOMIC DNA]</scope>
    <source>
        <strain evidence="2">DSM 17711 / JCM 13418 / NBRC 101707 / SANAE</strain>
    </source>
</reference>
<reference evidence="1 2" key="2">
    <citation type="journal article" date="2008" name="Int. J. Syst. Evol. Microbiol.">
        <title>Methanocella paludicola gen. nov., sp. nov., a methane-producing archaeon, the first isolate of the lineage 'Rice Cluster I', and proposal of the new archaeal order Methanocellales ord. nov.</title>
        <authorList>
            <person name="Sakai S."/>
            <person name="Imachi H."/>
            <person name="Hanada S."/>
            <person name="Ohashi A."/>
            <person name="Harada H."/>
            <person name="Kamagata Y."/>
        </authorList>
    </citation>
    <scope>NUCLEOTIDE SEQUENCE [LARGE SCALE GENOMIC DNA]</scope>
    <source>
        <strain evidence="2">DSM 17711 / JCM 13418 / NBRC 101707 / SANAE</strain>
    </source>
</reference>
<dbReference type="eggNOG" id="arCOG10873">
    <property type="taxonomic scope" value="Archaea"/>
</dbReference>
<accession>D1YZ93</accession>
<dbReference type="STRING" id="304371.MCP_1693"/>
<dbReference type="Proteomes" id="UP000001882">
    <property type="component" value="Chromosome"/>
</dbReference>
<protein>
    <submittedName>
        <fullName evidence="1">Uncharacterized protein</fullName>
    </submittedName>
</protein>
<proteinExistence type="predicted"/>
<dbReference type="AlphaFoldDB" id="D1YZ93"/>
<evidence type="ECO:0000313" key="2">
    <source>
        <dbReference type="Proteomes" id="UP000001882"/>
    </source>
</evidence>
<evidence type="ECO:0000313" key="1">
    <source>
        <dbReference type="EMBL" id="BAI61765.1"/>
    </source>
</evidence>
<keyword evidence="2" id="KW-1185">Reference proteome</keyword>
<dbReference type="InParanoid" id="D1YZ93"/>
<sequence>MMKKLALFVIVLLAAATIVVPASAGLVPMSWGFPVLIQNASLTGLQSQTATAHDIESAAIDFGGGGFGGSIFGGAFPSIAQFADQGQSLTSLGFASQNQNMIFAYPFISIGGSPIPGMGFF</sequence>
<reference evidence="1 2" key="1">
    <citation type="journal article" date="2007" name="Appl. Environ. Microbiol.">
        <title>Isolation of key methanogens for global methane emission from rice paddy fields: a novel isolate affiliated with the clone cluster rice cluster I.</title>
        <authorList>
            <person name="Sakai S."/>
            <person name="Imachi H."/>
            <person name="Sekiguchi Y."/>
            <person name="Ohashi A."/>
            <person name="Harada H."/>
            <person name="Kamagata Y."/>
        </authorList>
    </citation>
    <scope>NUCLEOTIDE SEQUENCE [LARGE SCALE GENOMIC DNA]</scope>
    <source>
        <strain evidence="2">DSM 17711 / JCM 13418 / NBRC 101707 / SANAE</strain>
    </source>
</reference>
<dbReference type="KEGG" id="mpd:MCP_1693"/>
<dbReference type="EMBL" id="AP011532">
    <property type="protein sequence ID" value="BAI61765.1"/>
    <property type="molecule type" value="Genomic_DNA"/>
</dbReference>
<name>D1YZ93_METPS</name>